<gene>
    <name evidence="3" type="ORF">Val02_53320</name>
</gene>
<sequence length="239" mass="24607">MTDNDVDRLARVRDDDLAGTHAGPAAAALRTAIIAGELTAAGPRTPAWRRAADAWRGEPKGLAAQGKRGVTRRLALAAAVVVAVTGTAVLGPSLVEDGTGPATSYADSTIEITRENGDLVARIKDPLADRQRYADAFKAVGKNVEIVLVPVPPAMVGDLINTQGHSGRVSSDLEPIDGNPVDCRSVPAACMLVIRVPIDGDASVTYTFGRPARPGETVAVPDDGPARDAPPDAHSTAGG</sequence>
<evidence type="ECO:0000313" key="3">
    <source>
        <dbReference type="EMBL" id="GIJ48446.1"/>
    </source>
</evidence>
<reference evidence="3" key="1">
    <citation type="submission" date="2021-01" db="EMBL/GenBank/DDBJ databases">
        <title>Whole genome shotgun sequence of Virgisporangium aliadipatigenens NBRC 105644.</title>
        <authorList>
            <person name="Komaki H."/>
            <person name="Tamura T."/>
        </authorList>
    </citation>
    <scope>NUCLEOTIDE SEQUENCE</scope>
    <source>
        <strain evidence="3">NBRC 105644</strain>
    </source>
</reference>
<evidence type="ECO:0000256" key="1">
    <source>
        <dbReference type="SAM" id="MobiDB-lite"/>
    </source>
</evidence>
<protein>
    <submittedName>
        <fullName evidence="3">Uncharacterized protein</fullName>
    </submittedName>
</protein>
<dbReference type="AlphaFoldDB" id="A0A8J4DSR9"/>
<proteinExistence type="predicted"/>
<evidence type="ECO:0000256" key="2">
    <source>
        <dbReference type="SAM" id="Phobius"/>
    </source>
</evidence>
<dbReference type="Proteomes" id="UP000619260">
    <property type="component" value="Unassembled WGS sequence"/>
</dbReference>
<keyword evidence="2" id="KW-0812">Transmembrane</keyword>
<feature type="region of interest" description="Disordered" evidence="1">
    <location>
        <begin position="211"/>
        <end position="239"/>
    </location>
</feature>
<comment type="caution">
    <text evidence="3">The sequence shown here is derived from an EMBL/GenBank/DDBJ whole genome shotgun (WGS) entry which is preliminary data.</text>
</comment>
<feature type="transmembrane region" description="Helical" evidence="2">
    <location>
        <begin position="74"/>
        <end position="95"/>
    </location>
</feature>
<dbReference type="EMBL" id="BOPF01000020">
    <property type="protein sequence ID" value="GIJ48446.1"/>
    <property type="molecule type" value="Genomic_DNA"/>
</dbReference>
<evidence type="ECO:0000313" key="4">
    <source>
        <dbReference type="Proteomes" id="UP000619260"/>
    </source>
</evidence>
<accession>A0A8J4DSR9</accession>
<name>A0A8J4DSR9_9ACTN</name>
<dbReference type="RefSeq" id="WP_203901928.1">
    <property type="nucleotide sequence ID" value="NZ_BOPF01000020.1"/>
</dbReference>
<organism evidence="3 4">
    <name type="scientific">Virgisporangium aliadipatigenens</name>
    <dbReference type="NCBI Taxonomy" id="741659"/>
    <lineage>
        <taxon>Bacteria</taxon>
        <taxon>Bacillati</taxon>
        <taxon>Actinomycetota</taxon>
        <taxon>Actinomycetes</taxon>
        <taxon>Micromonosporales</taxon>
        <taxon>Micromonosporaceae</taxon>
        <taxon>Virgisporangium</taxon>
    </lineage>
</organism>
<keyword evidence="2" id="KW-1133">Transmembrane helix</keyword>
<keyword evidence="4" id="KW-1185">Reference proteome</keyword>
<keyword evidence="2" id="KW-0472">Membrane</keyword>